<dbReference type="GO" id="GO:0005886">
    <property type="term" value="C:plasma membrane"/>
    <property type="evidence" value="ECO:0007669"/>
    <property type="project" value="UniProtKB-SubCell"/>
</dbReference>
<reference evidence="11 12" key="1">
    <citation type="journal article" date="2018" name="Int. J. Syst. Evol. Microbiol.">
        <title>Pseudooceanicola lipolyticus sp. nov., a marine alphaproteobacterium, reclassification of Oceanicola flagellatus as Pseudooceanicola flagellatus comb. nov. and emended description of the genus Pseudooceanicola.</title>
        <authorList>
            <person name="Huang M.-M."/>
            <person name="Guo L.-L."/>
            <person name="Wu Y.-H."/>
            <person name="Lai Q.-L."/>
            <person name="Shao Z.-Z."/>
            <person name="Wang C.-S."/>
            <person name="Wu M."/>
            <person name="Xu X.-W."/>
        </authorList>
    </citation>
    <scope>NUCLEOTIDE SEQUENCE [LARGE SCALE GENOMIC DNA]</scope>
    <source>
        <strain evidence="11 12">157</strain>
    </source>
</reference>
<dbReference type="RefSeq" id="WP_100160797.1">
    <property type="nucleotide sequence ID" value="NZ_PGTB01000001.1"/>
</dbReference>
<keyword evidence="7 9" id="KW-0472">Membrane</keyword>
<evidence type="ECO:0000313" key="12">
    <source>
        <dbReference type="Proteomes" id="UP000231553"/>
    </source>
</evidence>
<name>A0A2M8J7A9_9RHOB</name>
<comment type="function">
    <text evidence="9">Part of the tripartite ATP-independent periplasmic (TRAP) transport system.</text>
</comment>
<comment type="subunit">
    <text evidence="9">The complex comprises the extracytoplasmic solute receptor protein and the two transmembrane proteins.</text>
</comment>
<evidence type="ECO:0000256" key="6">
    <source>
        <dbReference type="ARBA" id="ARBA00022989"/>
    </source>
</evidence>
<evidence type="ECO:0000256" key="2">
    <source>
        <dbReference type="ARBA" id="ARBA00022448"/>
    </source>
</evidence>
<dbReference type="Proteomes" id="UP000231553">
    <property type="component" value="Unassembled WGS sequence"/>
</dbReference>
<feature type="transmembrane region" description="Helical" evidence="9">
    <location>
        <begin position="87"/>
        <end position="108"/>
    </location>
</feature>
<keyword evidence="6 9" id="KW-1133">Transmembrane helix</keyword>
<evidence type="ECO:0000259" key="10">
    <source>
        <dbReference type="Pfam" id="PF04290"/>
    </source>
</evidence>
<dbReference type="OrthoDB" id="2877624at2"/>
<keyword evidence="3" id="KW-1003">Cell membrane</keyword>
<accession>A0A2M8J7A9</accession>
<keyword evidence="4 9" id="KW-0997">Cell inner membrane</keyword>
<feature type="transmembrane region" description="Helical" evidence="9">
    <location>
        <begin position="48"/>
        <end position="66"/>
    </location>
</feature>
<evidence type="ECO:0000256" key="5">
    <source>
        <dbReference type="ARBA" id="ARBA00022692"/>
    </source>
</evidence>
<dbReference type="GO" id="GO:0022857">
    <property type="term" value="F:transmembrane transporter activity"/>
    <property type="evidence" value="ECO:0007669"/>
    <property type="project" value="UniProtKB-UniRule"/>
</dbReference>
<comment type="subcellular location">
    <subcellularLocation>
        <location evidence="1 9">Cell inner membrane</location>
        <topology evidence="1 9">Multi-pass membrane protein</topology>
    </subcellularLocation>
</comment>
<evidence type="ECO:0000256" key="4">
    <source>
        <dbReference type="ARBA" id="ARBA00022519"/>
    </source>
</evidence>
<sequence length="165" mass="17817">MTSSFLTRIIQVLEVLSSIVLAAMMLLTFVDVIGRYLLGAPVFGASEMISTMLALVIFMGLGIANARDKHIVVELFDSRIRALAPGFYDVVVQGFSILSMCLIVYVLFEQAIETAHTGATTIVLEWPLAWITGTVAVLAALSVVSQILGLLTGANQPNKHHLEDV</sequence>
<organism evidence="11 12">
    <name type="scientific">Pseudooceanicola lipolyticus</name>
    <dbReference type="NCBI Taxonomy" id="2029104"/>
    <lineage>
        <taxon>Bacteria</taxon>
        <taxon>Pseudomonadati</taxon>
        <taxon>Pseudomonadota</taxon>
        <taxon>Alphaproteobacteria</taxon>
        <taxon>Rhodobacterales</taxon>
        <taxon>Paracoccaceae</taxon>
        <taxon>Pseudooceanicola</taxon>
    </lineage>
</organism>
<dbReference type="AlphaFoldDB" id="A0A2M8J7A9"/>
<evidence type="ECO:0000256" key="9">
    <source>
        <dbReference type="RuleBase" id="RU369079"/>
    </source>
</evidence>
<keyword evidence="12" id="KW-1185">Reference proteome</keyword>
<gene>
    <name evidence="11" type="ORF">CVM52_00635</name>
</gene>
<keyword evidence="5 9" id="KW-0812">Transmembrane</keyword>
<dbReference type="EMBL" id="PGTB01000001">
    <property type="protein sequence ID" value="PJE38668.1"/>
    <property type="molecule type" value="Genomic_DNA"/>
</dbReference>
<evidence type="ECO:0000256" key="7">
    <source>
        <dbReference type="ARBA" id="ARBA00023136"/>
    </source>
</evidence>
<keyword evidence="2 9" id="KW-0813">Transport</keyword>
<dbReference type="Pfam" id="PF04290">
    <property type="entry name" value="DctQ"/>
    <property type="match status" value="1"/>
</dbReference>
<comment type="similarity">
    <text evidence="8 9">Belongs to the TRAP transporter small permease family.</text>
</comment>
<protein>
    <recommendedName>
        <fullName evidence="9">TRAP transporter small permease protein</fullName>
    </recommendedName>
</protein>
<evidence type="ECO:0000256" key="1">
    <source>
        <dbReference type="ARBA" id="ARBA00004429"/>
    </source>
</evidence>
<evidence type="ECO:0000256" key="8">
    <source>
        <dbReference type="ARBA" id="ARBA00038436"/>
    </source>
</evidence>
<dbReference type="InterPro" id="IPR055348">
    <property type="entry name" value="DctQ"/>
</dbReference>
<proteinExistence type="inferred from homology"/>
<comment type="caution">
    <text evidence="11">The sequence shown here is derived from an EMBL/GenBank/DDBJ whole genome shotgun (WGS) entry which is preliminary data.</text>
</comment>
<evidence type="ECO:0000313" key="11">
    <source>
        <dbReference type="EMBL" id="PJE38668.1"/>
    </source>
</evidence>
<dbReference type="InterPro" id="IPR007387">
    <property type="entry name" value="TRAP_DctQ"/>
</dbReference>
<feature type="domain" description="Tripartite ATP-independent periplasmic transporters DctQ component" evidence="10">
    <location>
        <begin position="24"/>
        <end position="149"/>
    </location>
</feature>
<feature type="transmembrane region" description="Helical" evidence="9">
    <location>
        <begin position="128"/>
        <end position="151"/>
    </location>
</feature>
<evidence type="ECO:0000256" key="3">
    <source>
        <dbReference type="ARBA" id="ARBA00022475"/>
    </source>
</evidence>
<feature type="transmembrane region" description="Helical" evidence="9">
    <location>
        <begin position="12"/>
        <end position="36"/>
    </location>
</feature>
<dbReference type="PANTHER" id="PTHR35011">
    <property type="entry name" value="2,3-DIKETO-L-GULONATE TRAP TRANSPORTER SMALL PERMEASE PROTEIN YIAM"/>
    <property type="match status" value="1"/>
</dbReference>